<evidence type="ECO:0000259" key="5">
    <source>
        <dbReference type="PROSITE" id="PS50119"/>
    </source>
</evidence>
<name>A0A8K0DQR2_9ROSA</name>
<evidence type="ECO:0000256" key="3">
    <source>
        <dbReference type="ARBA" id="ARBA00022833"/>
    </source>
</evidence>
<protein>
    <recommendedName>
        <fullName evidence="5">B box-type domain-containing protein</fullName>
    </recommendedName>
</protein>
<feature type="domain" description="B box-type" evidence="5">
    <location>
        <begin position="1"/>
        <end position="47"/>
    </location>
</feature>
<reference evidence="6" key="1">
    <citation type="submission" date="2020-03" db="EMBL/GenBank/DDBJ databases">
        <title>A high-quality chromosome-level genome assembly of a woody plant with both climbing and erect habits, Rhamnella rubrinervis.</title>
        <authorList>
            <person name="Lu Z."/>
            <person name="Yang Y."/>
            <person name="Zhu X."/>
            <person name="Sun Y."/>
        </authorList>
    </citation>
    <scope>NUCLEOTIDE SEQUENCE</scope>
    <source>
        <strain evidence="6">BYM</strain>
        <tissue evidence="6">Leaf</tissue>
    </source>
</reference>
<dbReference type="SMART" id="SM00336">
    <property type="entry name" value="BBOX"/>
    <property type="match status" value="1"/>
</dbReference>
<dbReference type="OrthoDB" id="153872at2759"/>
<keyword evidence="2 4" id="KW-0863">Zinc-finger</keyword>
<evidence type="ECO:0000313" key="6">
    <source>
        <dbReference type="EMBL" id="KAF3432539.1"/>
    </source>
</evidence>
<proteinExistence type="predicted"/>
<dbReference type="PANTHER" id="PTHR31717:SF81">
    <property type="entry name" value="B-BOX ZINC FINGER PROTEIN 32-LIKE"/>
    <property type="match status" value="1"/>
</dbReference>
<evidence type="ECO:0000256" key="1">
    <source>
        <dbReference type="ARBA" id="ARBA00022723"/>
    </source>
</evidence>
<dbReference type="InterPro" id="IPR000315">
    <property type="entry name" value="Znf_B-box"/>
</dbReference>
<evidence type="ECO:0000313" key="7">
    <source>
        <dbReference type="Proteomes" id="UP000796880"/>
    </source>
</evidence>
<dbReference type="PROSITE" id="PS50119">
    <property type="entry name" value="ZF_BBOX"/>
    <property type="match status" value="1"/>
</dbReference>
<accession>A0A8K0DQR2</accession>
<keyword evidence="1" id="KW-0479">Metal-binding</keyword>
<dbReference type="InterPro" id="IPR049808">
    <property type="entry name" value="CONSTANS-like_Bbox1"/>
</dbReference>
<sequence>MNARVCELCSKEASLYCASDSAFLCLDCDTRVHQANFLVARHVRQSICSKCNDLAGNSVTGGGVVLRYIRLLCRACSTGDFSGEADSTCISSSSSESSACISSAESVVCTAKKIGFDGRRKTERITSSSSVTDISGEDSNVQLGFSGEVTLAKVTDEKKKKSSKTTRLSTPICVDAKAEGIFVNWCTNMGLNSNSAILPLVSQALNFCLGRSRALPSKVLLATSFWLGMKFYGNRSMCTFKNLKRLEEISGVPAKMILTVGLKIARELTARRGRREVEEGWAECSA</sequence>
<evidence type="ECO:0000256" key="2">
    <source>
        <dbReference type="ARBA" id="ARBA00022771"/>
    </source>
</evidence>
<organism evidence="6 7">
    <name type="scientific">Rhamnella rubrinervis</name>
    <dbReference type="NCBI Taxonomy" id="2594499"/>
    <lineage>
        <taxon>Eukaryota</taxon>
        <taxon>Viridiplantae</taxon>
        <taxon>Streptophyta</taxon>
        <taxon>Embryophyta</taxon>
        <taxon>Tracheophyta</taxon>
        <taxon>Spermatophyta</taxon>
        <taxon>Magnoliopsida</taxon>
        <taxon>eudicotyledons</taxon>
        <taxon>Gunneridae</taxon>
        <taxon>Pentapetalae</taxon>
        <taxon>rosids</taxon>
        <taxon>fabids</taxon>
        <taxon>Rosales</taxon>
        <taxon>Rhamnaceae</taxon>
        <taxon>rhamnoid group</taxon>
        <taxon>Rhamneae</taxon>
        <taxon>Rhamnella</taxon>
    </lineage>
</organism>
<dbReference type="CDD" id="cd19821">
    <property type="entry name" value="Bbox1_BBX-like"/>
    <property type="match status" value="1"/>
</dbReference>
<keyword evidence="7" id="KW-1185">Reference proteome</keyword>
<evidence type="ECO:0000256" key="4">
    <source>
        <dbReference type="PROSITE-ProRule" id="PRU00024"/>
    </source>
</evidence>
<dbReference type="Pfam" id="PF00643">
    <property type="entry name" value="zf-B_box"/>
    <property type="match status" value="1"/>
</dbReference>
<keyword evidence="3" id="KW-0862">Zinc</keyword>
<dbReference type="PANTHER" id="PTHR31717">
    <property type="entry name" value="ZINC FINGER PROTEIN CONSTANS-LIKE 10"/>
    <property type="match status" value="1"/>
</dbReference>
<dbReference type="Proteomes" id="UP000796880">
    <property type="component" value="Unassembled WGS sequence"/>
</dbReference>
<comment type="caution">
    <text evidence="6">The sequence shown here is derived from an EMBL/GenBank/DDBJ whole genome shotgun (WGS) entry which is preliminary data.</text>
</comment>
<dbReference type="GO" id="GO:0008270">
    <property type="term" value="F:zinc ion binding"/>
    <property type="evidence" value="ECO:0007669"/>
    <property type="project" value="UniProtKB-KW"/>
</dbReference>
<dbReference type="EMBL" id="VOIH02000012">
    <property type="protein sequence ID" value="KAF3432539.1"/>
    <property type="molecule type" value="Genomic_DNA"/>
</dbReference>
<dbReference type="AlphaFoldDB" id="A0A8K0DQR2"/>
<gene>
    <name evidence="6" type="ORF">FNV43_RR27279</name>
</gene>